<accession>A0ABV8KT52</accession>
<comment type="caution">
    <text evidence="1">The sequence shown here is derived from an EMBL/GenBank/DDBJ whole genome shotgun (WGS) entry which is preliminary data.</text>
</comment>
<protein>
    <recommendedName>
        <fullName evidence="3">DUF91 domain-containing protein</fullName>
    </recommendedName>
</protein>
<evidence type="ECO:0000313" key="1">
    <source>
        <dbReference type="EMBL" id="MFC4109305.1"/>
    </source>
</evidence>
<evidence type="ECO:0000313" key="2">
    <source>
        <dbReference type="Proteomes" id="UP001595868"/>
    </source>
</evidence>
<name>A0ABV8KT52_9ACTN</name>
<organism evidence="1 2">
    <name type="scientific">Micromonospora zhanjiangensis</name>
    <dbReference type="NCBI Taxonomy" id="1522057"/>
    <lineage>
        <taxon>Bacteria</taxon>
        <taxon>Bacillati</taxon>
        <taxon>Actinomycetota</taxon>
        <taxon>Actinomycetes</taxon>
        <taxon>Micromonosporales</taxon>
        <taxon>Micromonosporaceae</taxon>
        <taxon>Micromonospora</taxon>
    </lineage>
</organism>
<sequence length="351" mass="38329">MGLFEMTPGGELVSVPATTFAAEQVLERGDLQRALREHIAAIGDDLLVVAEEFGDFEVRRRIDLLCVDRTGHLVVVELKRTEDGGHMELQALRYAAMVSAMTFEQLVDTYQGHLNRTDPASADDARERLADWLDEAGGENAVLQRQVRIILAAAGFDPQITTTVLWLNDIYGLDITCVRLTPYRVAGKLLVDVQQVIPLPEAAELTVRLRRRETAVRAAEASTGRDFTRYSVTTPEATTPALAKRRALLALATALYEAGVGPAAMAGKLPGHPRLLAVQGTVSGPEHEEAFAAAYPKYAHQLGRWFFEAPFHADGQTWVLSKMWGADTVDALDALLTLAPAPGYSYESHPA</sequence>
<dbReference type="Proteomes" id="UP001595868">
    <property type="component" value="Unassembled WGS sequence"/>
</dbReference>
<dbReference type="Gene3D" id="3.40.1350.10">
    <property type="match status" value="1"/>
</dbReference>
<dbReference type="InterPro" id="IPR011856">
    <property type="entry name" value="tRNA_endonuc-like_dom_sf"/>
</dbReference>
<dbReference type="RefSeq" id="WP_377550531.1">
    <property type="nucleotide sequence ID" value="NZ_JBHSBN010000023.1"/>
</dbReference>
<evidence type="ECO:0008006" key="3">
    <source>
        <dbReference type="Google" id="ProtNLM"/>
    </source>
</evidence>
<proteinExistence type="predicted"/>
<keyword evidence="2" id="KW-1185">Reference proteome</keyword>
<dbReference type="EMBL" id="JBHSBN010000023">
    <property type="protein sequence ID" value="MFC4109305.1"/>
    <property type="molecule type" value="Genomic_DNA"/>
</dbReference>
<reference evidence="2" key="1">
    <citation type="journal article" date="2019" name="Int. J. Syst. Evol. Microbiol.">
        <title>The Global Catalogue of Microorganisms (GCM) 10K type strain sequencing project: providing services to taxonomists for standard genome sequencing and annotation.</title>
        <authorList>
            <consortium name="The Broad Institute Genomics Platform"/>
            <consortium name="The Broad Institute Genome Sequencing Center for Infectious Disease"/>
            <person name="Wu L."/>
            <person name="Ma J."/>
        </authorList>
    </citation>
    <scope>NUCLEOTIDE SEQUENCE [LARGE SCALE GENOMIC DNA]</scope>
    <source>
        <strain evidence="2">2902at01</strain>
    </source>
</reference>
<gene>
    <name evidence="1" type="ORF">ACFOX0_25665</name>
</gene>